<accession>A0A1I8FLM3</accession>
<feature type="region of interest" description="Disordered" evidence="1">
    <location>
        <begin position="56"/>
        <end position="118"/>
    </location>
</feature>
<evidence type="ECO:0000313" key="2">
    <source>
        <dbReference type="Proteomes" id="UP000095280"/>
    </source>
</evidence>
<feature type="compositionally biased region" description="Basic and acidic residues" evidence="1">
    <location>
        <begin position="58"/>
        <end position="69"/>
    </location>
</feature>
<dbReference type="WBParaSite" id="maker-unitig_38952-snap-gene-0.6-mRNA-1">
    <property type="protein sequence ID" value="maker-unitig_38952-snap-gene-0.6-mRNA-1"/>
    <property type="gene ID" value="maker-unitig_38952-snap-gene-0.6"/>
</dbReference>
<protein>
    <submittedName>
        <fullName evidence="3">Ig-like domain-containing protein</fullName>
    </submittedName>
</protein>
<organism evidence="2 3">
    <name type="scientific">Macrostomum lignano</name>
    <dbReference type="NCBI Taxonomy" id="282301"/>
    <lineage>
        <taxon>Eukaryota</taxon>
        <taxon>Metazoa</taxon>
        <taxon>Spiralia</taxon>
        <taxon>Lophotrochozoa</taxon>
        <taxon>Platyhelminthes</taxon>
        <taxon>Rhabditophora</taxon>
        <taxon>Macrostomorpha</taxon>
        <taxon>Macrostomida</taxon>
        <taxon>Macrostomidae</taxon>
        <taxon>Macrostomum</taxon>
    </lineage>
</organism>
<feature type="compositionally biased region" description="Polar residues" evidence="1">
    <location>
        <begin position="70"/>
        <end position="84"/>
    </location>
</feature>
<dbReference type="Proteomes" id="UP000095280">
    <property type="component" value="Unplaced"/>
</dbReference>
<sequence>RGNYGCSTLAARRPRRVLALLALSRGEVAGRRVGTTSADEGGALWQLEMPPSTCCKPAEGREVHRRNTEGRQYSTTTRQVSKGASYTVRYESETAMRQKKRRQREAGSALPGEGQTSGDRCCELVTRANCDLPSRAVHTMLII</sequence>
<dbReference type="AlphaFoldDB" id="A0A1I8FLM3"/>
<keyword evidence="2" id="KW-1185">Reference proteome</keyword>
<reference evidence="3" key="1">
    <citation type="submission" date="2016-11" db="UniProtKB">
        <authorList>
            <consortium name="WormBaseParasite"/>
        </authorList>
    </citation>
    <scope>IDENTIFICATION</scope>
</reference>
<proteinExistence type="predicted"/>
<evidence type="ECO:0000256" key="1">
    <source>
        <dbReference type="SAM" id="MobiDB-lite"/>
    </source>
</evidence>
<evidence type="ECO:0000313" key="3">
    <source>
        <dbReference type="WBParaSite" id="maker-unitig_38952-snap-gene-0.6-mRNA-1"/>
    </source>
</evidence>
<name>A0A1I8FLM3_9PLAT</name>